<organism evidence="2 4">
    <name type="scientific">Bordetella bronchialis</name>
    <dbReference type="NCBI Taxonomy" id="463025"/>
    <lineage>
        <taxon>Bacteria</taxon>
        <taxon>Pseudomonadati</taxon>
        <taxon>Pseudomonadota</taxon>
        <taxon>Betaproteobacteria</taxon>
        <taxon>Burkholderiales</taxon>
        <taxon>Alcaligenaceae</taxon>
        <taxon>Bordetella</taxon>
    </lineage>
</organism>
<sequence length="87" mass="9505">MLASLVPTGQHHYYGIAALNVIHAPPGAEVFSHFRDAIPYRLHLSQVSQSSLIKALDQALPGYGILETFEPVGESGEKFYDVGHTEL</sequence>
<dbReference type="EMBL" id="CP016170">
    <property type="protein sequence ID" value="ANN68831.1"/>
    <property type="molecule type" value="Genomic_DNA"/>
</dbReference>
<evidence type="ECO:0000313" key="1">
    <source>
        <dbReference type="EMBL" id="ANN68831.1"/>
    </source>
</evidence>
<dbReference type="KEGG" id="bbro:BAU06_23265"/>
<proteinExistence type="predicted"/>
<evidence type="ECO:0000313" key="3">
    <source>
        <dbReference type="Proteomes" id="UP000091897"/>
    </source>
</evidence>
<name>A0A193FNT2_9BORD</name>
<accession>A0A193FNT2</accession>
<evidence type="ECO:0000313" key="2">
    <source>
        <dbReference type="EMBL" id="ANN73975.1"/>
    </source>
</evidence>
<gene>
    <name evidence="1" type="ORF">BAU06_23265</name>
    <name evidence="2" type="ORF">BAU08_23820</name>
</gene>
<evidence type="ECO:0000313" key="4">
    <source>
        <dbReference type="Proteomes" id="UP000092213"/>
    </source>
</evidence>
<protein>
    <submittedName>
        <fullName evidence="2">Uncharacterized protein</fullName>
    </submittedName>
</protein>
<dbReference type="Proteomes" id="UP000092213">
    <property type="component" value="Chromosome"/>
</dbReference>
<reference evidence="3 4" key="1">
    <citation type="submission" date="2016-06" db="EMBL/GenBank/DDBJ databases">
        <title>Complete genome sequences of Bordetella bronchialis and Bordetella flabilis.</title>
        <authorList>
            <person name="LiPuma J.J."/>
            <person name="Spilker T."/>
        </authorList>
    </citation>
    <scope>NUCLEOTIDE SEQUENCE [LARGE SCALE GENOMIC DNA]</scope>
    <source>
        <strain evidence="2 4">AU17976</strain>
        <strain evidence="1 3">AU3182</strain>
    </source>
</reference>
<dbReference type="AlphaFoldDB" id="A0A193FNT2"/>
<dbReference type="Proteomes" id="UP000091897">
    <property type="component" value="Chromosome"/>
</dbReference>
<dbReference type="STRING" id="463025.BAU08_23820"/>
<keyword evidence="3" id="KW-1185">Reference proteome</keyword>
<dbReference type="EMBL" id="CP016171">
    <property type="protein sequence ID" value="ANN73975.1"/>
    <property type="molecule type" value="Genomic_DNA"/>
</dbReference>